<proteinExistence type="predicted"/>
<name>A0ABQ6IA69_9MICO</name>
<comment type="caution">
    <text evidence="1">The sequence shown here is derived from an EMBL/GenBank/DDBJ whole genome shotgun (WGS) entry which is preliminary data.</text>
</comment>
<gene>
    <name evidence="1" type="ORF">GCM10025876_09560</name>
</gene>
<sequence length="202" mass="21891">MNPRDPGIAVTLWWLPVGAGGTVVTHTSGWWESLVARRERREPQPLFHAALEVILDGQRHVIEMTPVVGAPRGPRGVVATGPVGAVPLGLSAMFRYEVRRWRDGMLPDRNFAVGGPVAIDMDAAPARRLLASVPDVPRHTWGRRPRGSHDMWNSNSLISWLLEVGGVDASRLVPPGRGRAPGWHAGIDAARSILRAGATPAR</sequence>
<evidence type="ECO:0000313" key="2">
    <source>
        <dbReference type="Proteomes" id="UP001157125"/>
    </source>
</evidence>
<dbReference type="RefSeq" id="WP_284327579.1">
    <property type="nucleotide sequence ID" value="NZ_BSUN01000001.1"/>
</dbReference>
<dbReference type="Proteomes" id="UP001157125">
    <property type="component" value="Unassembled WGS sequence"/>
</dbReference>
<reference evidence="2" key="1">
    <citation type="journal article" date="2019" name="Int. J. Syst. Evol. Microbiol.">
        <title>The Global Catalogue of Microorganisms (GCM) 10K type strain sequencing project: providing services to taxonomists for standard genome sequencing and annotation.</title>
        <authorList>
            <consortium name="The Broad Institute Genomics Platform"/>
            <consortium name="The Broad Institute Genome Sequencing Center for Infectious Disease"/>
            <person name="Wu L."/>
            <person name="Ma J."/>
        </authorList>
    </citation>
    <scope>NUCLEOTIDE SEQUENCE [LARGE SCALE GENOMIC DNA]</scope>
    <source>
        <strain evidence="2">NBRC 112299</strain>
    </source>
</reference>
<evidence type="ECO:0000313" key="1">
    <source>
        <dbReference type="EMBL" id="GMA34752.1"/>
    </source>
</evidence>
<organism evidence="1 2">
    <name type="scientific">Demequina litorisediminis</name>
    <dbReference type="NCBI Taxonomy" id="1849022"/>
    <lineage>
        <taxon>Bacteria</taxon>
        <taxon>Bacillati</taxon>
        <taxon>Actinomycetota</taxon>
        <taxon>Actinomycetes</taxon>
        <taxon>Micrococcales</taxon>
        <taxon>Demequinaceae</taxon>
        <taxon>Demequina</taxon>
    </lineage>
</organism>
<accession>A0ABQ6IA69</accession>
<keyword evidence="2" id="KW-1185">Reference proteome</keyword>
<dbReference type="EMBL" id="BSUN01000001">
    <property type="protein sequence ID" value="GMA34752.1"/>
    <property type="molecule type" value="Genomic_DNA"/>
</dbReference>
<protein>
    <submittedName>
        <fullName evidence="1">Uncharacterized protein</fullName>
    </submittedName>
</protein>